<keyword evidence="7" id="KW-1185">Reference proteome</keyword>
<dbReference type="Gene3D" id="1.10.357.10">
    <property type="entry name" value="Tetracycline Repressor, domain 2"/>
    <property type="match status" value="1"/>
</dbReference>
<dbReference type="InterPro" id="IPR001647">
    <property type="entry name" value="HTH_TetR"/>
</dbReference>
<evidence type="ECO:0000313" key="6">
    <source>
        <dbReference type="EMBL" id="MFD0913078.1"/>
    </source>
</evidence>
<sequence length="212" mass="22487">MNESVMPKKRGRPVAFDYDTALEKAMYAFWQHGYEGTSMATLMSAMDMNKASIYAAYGSKEALFQKALDAYVQGPASFIASSLQQPTAAKVIDALLTQAATMLTDGSHAAGCLVTKGALACSAEGAHMQTLLSGYRTSTEAKLAQRFERARAEGDLSADTDAVALARLVMTLHQGMTVQAVSGVTQAELLTMVKMASGLIAAYVGTTQQVHT</sequence>
<dbReference type="RefSeq" id="WP_379056334.1">
    <property type="nucleotide sequence ID" value="NZ_JBHTKB010000001.1"/>
</dbReference>
<keyword evidence="2" id="KW-0238">DNA-binding</keyword>
<comment type="caution">
    <text evidence="6">The sequence shown here is derived from an EMBL/GenBank/DDBJ whole genome shotgun (WGS) entry which is preliminary data.</text>
</comment>
<dbReference type="InterPro" id="IPR036271">
    <property type="entry name" value="Tet_transcr_reg_TetR-rel_C_sf"/>
</dbReference>
<evidence type="ECO:0000259" key="5">
    <source>
        <dbReference type="Pfam" id="PF16925"/>
    </source>
</evidence>
<dbReference type="InterPro" id="IPR011075">
    <property type="entry name" value="TetR_C"/>
</dbReference>
<feature type="domain" description="Tetracyclin repressor-like C-terminal" evidence="5">
    <location>
        <begin position="92"/>
        <end position="180"/>
    </location>
</feature>
<evidence type="ECO:0000256" key="1">
    <source>
        <dbReference type="ARBA" id="ARBA00023015"/>
    </source>
</evidence>
<reference evidence="7" key="1">
    <citation type="journal article" date="2019" name="Int. J. Syst. Evol. Microbiol.">
        <title>The Global Catalogue of Microorganisms (GCM) 10K type strain sequencing project: providing services to taxonomists for standard genome sequencing and annotation.</title>
        <authorList>
            <consortium name="The Broad Institute Genomics Platform"/>
            <consortium name="The Broad Institute Genome Sequencing Center for Infectious Disease"/>
            <person name="Wu L."/>
            <person name="Ma J."/>
        </authorList>
    </citation>
    <scope>NUCLEOTIDE SEQUENCE [LARGE SCALE GENOMIC DNA]</scope>
    <source>
        <strain evidence="7">CCUG 58412</strain>
    </source>
</reference>
<feature type="domain" description="HTH tetR-type" evidence="4">
    <location>
        <begin position="22"/>
        <end position="65"/>
    </location>
</feature>
<protein>
    <submittedName>
        <fullName evidence="6">TetR/AcrR family transcriptional regulator</fullName>
    </submittedName>
</protein>
<dbReference type="PANTHER" id="PTHR47506:SF1">
    <property type="entry name" value="HTH-TYPE TRANSCRIPTIONAL REGULATOR YJDC"/>
    <property type="match status" value="1"/>
</dbReference>
<keyword evidence="3" id="KW-0804">Transcription</keyword>
<accession>A0ABW3F610</accession>
<name>A0ABW3F610_9PROT</name>
<evidence type="ECO:0000313" key="7">
    <source>
        <dbReference type="Proteomes" id="UP001597128"/>
    </source>
</evidence>
<dbReference type="Pfam" id="PF00440">
    <property type="entry name" value="TetR_N"/>
    <property type="match status" value="1"/>
</dbReference>
<dbReference type="Pfam" id="PF16925">
    <property type="entry name" value="TetR_C_13"/>
    <property type="match status" value="1"/>
</dbReference>
<proteinExistence type="predicted"/>
<dbReference type="EMBL" id="JBHTKB010000001">
    <property type="protein sequence ID" value="MFD0913078.1"/>
    <property type="molecule type" value="Genomic_DNA"/>
</dbReference>
<dbReference type="Gene3D" id="1.10.10.60">
    <property type="entry name" value="Homeodomain-like"/>
    <property type="match status" value="1"/>
</dbReference>
<keyword evidence="1" id="KW-0805">Transcription regulation</keyword>
<dbReference type="Proteomes" id="UP001597128">
    <property type="component" value="Unassembled WGS sequence"/>
</dbReference>
<dbReference type="SUPFAM" id="SSF46689">
    <property type="entry name" value="Homeodomain-like"/>
    <property type="match status" value="1"/>
</dbReference>
<organism evidence="6 7">
    <name type="scientific">Methylophilus luteus</name>
    <dbReference type="NCBI Taxonomy" id="640108"/>
    <lineage>
        <taxon>Bacteria</taxon>
        <taxon>Pseudomonadati</taxon>
        <taxon>Pseudomonadota</taxon>
        <taxon>Betaproteobacteria</taxon>
        <taxon>Nitrosomonadales</taxon>
        <taxon>Methylophilaceae</taxon>
        <taxon>Methylophilus</taxon>
    </lineage>
</organism>
<evidence type="ECO:0000259" key="4">
    <source>
        <dbReference type="Pfam" id="PF00440"/>
    </source>
</evidence>
<evidence type="ECO:0000256" key="3">
    <source>
        <dbReference type="ARBA" id="ARBA00023163"/>
    </source>
</evidence>
<dbReference type="SUPFAM" id="SSF48498">
    <property type="entry name" value="Tetracyclin repressor-like, C-terminal domain"/>
    <property type="match status" value="1"/>
</dbReference>
<evidence type="ECO:0000256" key="2">
    <source>
        <dbReference type="ARBA" id="ARBA00023125"/>
    </source>
</evidence>
<dbReference type="InterPro" id="IPR009057">
    <property type="entry name" value="Homeodomain-like_sf"/>
</dbReference>
<gene>
    <name evidence="6" type="ORF">ACFQ1Z_05915</name>
</gene>
<dbReference type="PANTHER" id="PTHR47506">
    <property type="entry name" value="TRANSCRIPTIONAL REGULATORY PROTEIN"/>
    <property type="match status" value="1"/>
</dbReference>